<dbReference type="GO" id="GO:0004520">
    <property type="term" value="F:DNA endonuclease activity"/>
    <property type="evidence" value="ECO:0007669"/>
    <property type="project" value="InterPro"/>
</dbReference>
<evidence type="ECO:0000313" key="4">
    <source>
        <dbReference type="EnsemblMetazoa" id="XP_038060727.1"/>
    </source>
</evidence>
<dbReference type="InterPro" id="IPR044925">
    <property type="entry name" value="His-Me_finger_sf"/>
</dbReference>
<dbReference type="AlphaFoldDB" id="A0A914AA47"/>
<proteinExistence type="predicted"/>
<dbReference type="PANTHER" id="PTHR13067:SF2">
    <property type="entry name" value="CASPASE-ACTIVATED DNASE"/>
    <property type="match status" value="1"/>
</dbReference>
<dbReference type="SMART" id="SM00266">
    <property type="entry name" value="CAD"/>
    <property type="match status" value="1"/>
</dbReference>
<dbReference type="Pfam" id="PF09230">
    <property type="entry name" value="DFF40"/>
    <property type="match status" value="1"/>
</dbReference>
<keyword evidence="5" id="KW-1185">Reference proteome</keyword>
<dbReference type="InterPro" id="IPR015311">
    <property type="entry name" value="DFF40_C"/>
</dbReference>
<dbReference type="PANTHER" id="PTHR13067">
    <property type="entry name" value="CASPASE-ACTIVATED DNASE"/>
    <property type="match status" value="1"/>
</dbReference>
<dbReference type="OrthoDB" id="9943677at2759"/>
<dbReference type="Proteomes" id="UP000887568">
    <property type="component" value="Unplaced"/>
</dbReference>
<dbReference type="PROSITE" id="PS51135">
    <property type="entry name" value="CIDE_N"/>
    <property type="match status" value="1"/>
</dbReference>
<dbReference type="GO" id="GO:0005737">
    <property type="term" value="C:cytoplasm"/>
    <property type="evidence" value="ECO:0007669"/>
    <property type="project" value="InterPro"/>
</dbReference>
<dbReference type="GO" id="GO:0005634">
    <property type="term" value="C:nucleus"/>
    <property type="evidence" value="ECO:0007669"/>
    <property type="project" value="InterPro"/>
</dbReference>
<protein>
    <recommendedName>
        <fullName evidence="3">CIDE-N domain-containing protein</fullName>
    </recommendedName>
</protein>
<dbReference type="Pfam" id="PF02017">
    <property type="entry name" value="CIDE-N"/>
    <property type="match status" value="1"/>
</dbReference>
<dbReference type="Gene3D" id="3.10.20.10">
    <property type="match status" value="1"/>
</dbReference>
<keyword evidence="1 2" id="KW-0053">Apoptosis</keyword>
<accession>A0A914AA47</accession>
<evidence type="ECO:0000256" key="1">
    <source>
        <dbReference type="ARBA" id="ARBA00022703"/>
    </source>
</evidence>
<dbReference type="EnsemblMetazoa" id="XM_038204799.1">
    <property type="protein sequence ID" value="XP_038060727.1"/>
    <property type="gene ID" value="LOC119731603"/>
</dbReference>
<dbReference type="InterPro" id="IPR039729">
    <property type="entry name" value="DFF40"/>
</dbReference>
<name>A0A914AA47_PATMI</name>
<dbReference type="SUPFAM" id="SSF54277">
    <property type="entry name" value="CAD &amp; PB1 domains"/>
    <property type="match status" value="1"/>
</dbReference>
<feature type="domain" description="CIDE-N" evidence="3">
    <location>
        <begin position="3"/>
        <end position="80"/>
    </location>
</feature>
<evidence type="ECO:0000256" key="2">
    <source>
        <dbReference type="PROSITE-ProRule" id="PRU00447"/>
    </source>
</evidence>
<dbReference type="CDD" id="cd01615">
    <property type="entry name" value="CIDE_N"/>
    <property type="match status" value="1"/>
</dbReference>
<dbReference type="SUPFAM" id="SSF54060">
    <property type="entry name" value="His-Me finger endonucleases"/>
    <property type="match status" value="1"/>
</dbReference>
<sequence length="336" mass="38687">MSVPKALKVRGVSRPDKIGIVARTLREALLKGCDKLKIPYDGTQIHLEEDGTLITDDDYFQTLQTNTCLVLVEIGQSWLGGFDMFKRSLEDALAALSQGNLSSEIEAFLKEKLSTTRQALVEFVYSQQGNIAAERRDEDPEWFQGMDQRFKTKSHVMFVKAQERVRGYFSKTKEMLANESTNYTRAALDRRARVITALKDGLKEKEYHGVYFKRNADCEARLCDLLGWFSCQGAYDTTECCYHHSINPYLNKESMILFSTWNLDHVIEKSRSVIPGLEEAIRNCPAQKEVNVPYFYDLLFTRKNLKLVDIRCHKKGIHTGRVDKKRFYRRPTGQGR</sequence>
<dbReference type="OMA" id="KAEHVEW"/>
<dbReference type="RefSeq" id="XP_038060727.1">
    <property type="nucleotide sequence ID" value="XM_038204799.1"/>
</dbReference>
<reference evidence="4" key="1">
    <citation type="submission" date="2022-11" db="UniProtKB">
        <authorList>
            <consortium name="EnsemblMetazoa"/>
        </authorList>
    </citation>
    <scope>IDENTIFICATION</scope>
</reference>
<evidence type="ECO:0000313" key="5">
    <source>
        <dbReference type="Proteomes" id="UP000887568"/>
    </source>
</evidence>
<dbReference type="GeneID" id="119731603"/>
<dbReference type="GO" id="GO:0016787">
    <property type="term" value="F:hydrolase activity"/>
    <property type="evidence" value="ECO:0007669"/>
    <property type="project" value="InterPro"/>
</dbReference>
<evidence type="ECO:0000259" key="3">
    <source>
        <dbReference type="PROSITE" id="PS51135"/>
    </source>
</evidence>
<dbReference type="InterPro" id="IPR003508">
    <property type="entry name" value="CIDE-N_dom"/>
</dbReference>
<dbReference type="GO" id="GO:0006309">
    <property type="term" value="P:apoptotic DNA fragmentation"/>
    <property type="evidence" value="ECO:0007669"/>
    <property type="project" value="InterPro"/>
</dbReference>
<organism evidence="4 5">
    <name type="scientific">Patiria miniata</name>
    <name type="common">Bat star</name>
    <name type="synonym">Asterina miniata</name>
    <dbReference type="NCBI Taxonomy" id="46514"/>
    <lineage>
        <taxon>Eukaryota</taxon>
        <taxon>Metazoa</taxon>
        <taxon>Echinodermata</taxon>
        <taxon>Eleutherozoa</taxon>
        <taxon>Asterozoa</taxon>
        <taxon>Asteroidea</taxon>
        <taxon>Valvatacea</taxon>
        <taxon>Valvatida</taxon>
        <taxon>Asterinidae</taxon>
        <taxon>Patiria</taxon>
    </lineage>
</organism>